<dbReference type="EC" id="6.2.1.44" evidence="6"/>
<evidence type="ECO:0000256" key="5">
    <source>
        <dbReference type="ARBA" id="ARBA00051915"/>
    </source>
</evidence>
<accession>A0AA42CJR7</accession>
<comment type="caution">
    <text evidence="10">The sequence shown here is derived from an EMBL/GenBank/DDBJ whole genome shotgun (WGS) entry which is preliminary data.</text>
</comment>
<dbReference type="CDD" id="cd12118">
    <property type="entry name" value="ttLC_FACS_AEE21_like"/>
    <property type="match status" value="1"/>
</dbReference>
<gene>
    <name evidence="10" type="ORF">M8523_17265</name>
</gene>
<dbReference type="NCBIfam" id="NF006020">
    <property type="entry name" value="PRK08162.1"/>
    <property type="match status" value="1"/>
</dbReference>
<dbReference type="InterPro" id="IPR020845">
    <property type="entry name" value="AMP-binding_CS"/>
</dbReference>
<evidence type="ECO:0000256" key="7">
    <source>
        <dbReference type="ARBA" id="ARBA00067668"/>
    </source>
</evidence>
<evidence type="ECO:0000256" key="2">
    <source>
        <dbReference type="ARBA" id="ARBA00022598"/>
    </source>
</evidence>
<evidence type="ECO:0000256" key="6">
    <source>
        <dbReference type="ARBA" id="ARBA00066616"/>
    </source>
</evidence>
<dbReference type="Pfam" id="PF00501">
    <property type="entry name" value="AMP-binding"/>
    <property type="match status" value="1"/>
</dbReference>
<evidence type="ECO:0000256" key="4">
    <source>
        <dbReference type="ARBA" id="ARBA00023098"/>
    </source>
</evidence>
<dbReference type="InterPro" id="IPR025110">
    <property type="entry name" value="AMP-bd_C"/>
</dbReference>
<keyword evidence="2" id="KW-0436">Ligase</keyword>
<dbReference type="Pfam" id="PF13193">
    <property type="entry name" value="AMP-binding_C"/>
    <property type="match status" value="1"/>
</dbReference>
<proteinExistence type="inferred from homology"/>
<comment type="similarity">
    <text evidence="1">Belongs to the ATP-dependent AMP-binding enzyme family.</text>
</comment>
<dbReference type="PANTHER" id="PTHR43859:SF4">
    <property type="entry name" value="BUTANOATE--COA LIGASE AAE1-RELATED"/>
    <property type="match status" value="1"/>
</dbReference>
<evidence type="ECO:0000313" key="11">
    <source>
        <dbReference type="Proteomes" id="UP001165667"/>
    </source>
</evidence>
<protein>
    <recommendedName>
        <fullName evidence="7">3-methylmercaptopropionyl-CoA ligase</fullName>
        <ecNumber evidence="6">6.2.1.44</ecNumber>
    </recommendedName>
</protein>
<evidence type="ECO:0000313" key="10">
    <source>
        <dbReference type="EMBL" id="MCW6509769.1"/>
    </source>
</evidence>
<evidence type="ECO:0000256" key="3">
    <source>
        <dbReference type="ARBA" id="ARBA00022832"/>
    </source>
</evidence>
<dbReference type="EMBL" id="JAMOIM010000011">
    <property type="protein sequence ID" value="MCW6509769.1"/>
    <property type="molecule type" value="Genomic_DNA"/>
</dbReference>
<dbReference type="SUPFAM" id="SSF56801">
    <property type="entry name" value="Acetyl-CoA synthetase-like"/>
    <property type="match status" value="1"/>
</dbReference>
<dbReference type="InterPro" id="IPR045851">
    <property type="entry name" value="AMP-bd_C_sf"/>
</dbReference>
<dbReference type="AlphaFoldDB" id="A0AA42CJR7"/>
<evidence type="ECO:0000256" key="1">
    <source>
        <dbReference type="ARBA" id="ARBA00006432"/>
    </source>
</evidence>
<dbReference type="PANTHER" id="PTHR43859">
    <property type="entry name" value="ACYL-ACTIVATING ENZYME"/>
    <property type="match status" value="1"/>
</dbReference>
<sequence length="555" mass="59627">MAVLEDKGGPIGADYLTRRRANHVPLSPLSFLRRAAASHPDRTAIVYGSTRRSWAGTEQRCRRLASALVRLGIEPGDTVSLMAANTPELYEAHFGVPMAGAVLNAINIRLDAGTIGYILDHSDAKVLITDCEFSAVVKSALAALANPPIVIDISDPAAPGERLGAMDYEALLASGDPAFEATGPLDEWDAISLNYTSGTTGRPKGVLYHHRGAYLNAIGNILEWHMVEKPVYLWTLPMFHCNGWCFPWTLAAKAGTNVCLRKVTAKAIYDAIADEGVDHLCGAPIVLKFMVDAKQEDLRAFAHSCKVMTAGAPPPAAVLAAMQGRGFDVTHTYGLTETYGPAVACAWREEWDGLEPESQAAKRSRQGLGYIVCEDVIVADLTTGEVVPADGISMGEIRFRGNVVMKGYFKDPVATEAAFAGGRFRSGDLAVRHPDGYMQIRDRLKDIIICGGENISSIEVEDAICHHPSVFAAAVVALPDQTWGEIPCAVIELAPGATAPTAEEIIAFARQRLAAYKCPKRVIVANLPRTSTGKVQKRMLRESLLGVDGLVGRVA</sequence>
<dbReference type="Gene3D" id="3.30.300.30">
    <property type="match status" value="1"/>
</dbReference>
<feature type="domain" description="AMP-binding enzyme C-terminal" evidence="9">
    <location>
        <begin position="459"/>
        <end position="534"/>
    </location>
</feature>
<comment type="catalytic activity">
    <reaction evidence="5">
        <text>3-(methylsulfanyl)propanoate + ATP + CoA = 3-(methylsulfanyl)propanoyl-CoA + AMP + diphosphate</text>
        <dbReference type="Rhea" id="RHEA:43052"/>
        <dbReference type="ChEBI" id="CHEBI:30616"/>
        <dbReference type="ChEBI" id="CHEBI:33019"/>
        <dbReference type="ChEBI" id="CHEBI:49016"/>
        <dbReference type="ChEBI" id="CHEBI:57287"/>
        <dbReference type="ChEBI" id="CHEBI:82815"/>
        <dbReference type="ChEBI" id="CHEBI:456215"/>
        <dbReference type="EC" id="6.2.1.44"/>
    </reaction>
    <physiologicalReaction direction="left-to-right" evidence="5">
        <dbReference type="Rhea" id="RHEA:43053"/>
    </physiologicalReaction>
</comment>
<dbReference type="PROSITE" id="PS00455">
    <property type="entry name" value="AMP_BINDING"/>
    <property type="match status" value="1"/>
</dbReference>
<keyword evidence="3" id="KW-0276">Fatty acid metabolism</keyword>
<dbReference type="InterPro" id="IPR000873">
    <property type="entry name" value="AMP-dep_synth/lig_dom"/>
</dbReference>
<dbReference type="Gene3D" id="3.40.50.12780">
    <property type="entry name" value="N-terminal domain of ligase-like"/>
    <property type="match status" value="1"/>
</dbReference>
<evidence type="ECO:0000259" key="8">
    <source>
        <dbReference type="Pfam" id="PF00501"/>
    </source>
</evidence>
<dbReference type="GO" id="GO:0016874">
    <property type="term" value="F:ligase activity"/>
    <property type="evidence" value="ECO:0007669"/>
    <property type="project" value="UniProtKB-KW"/>
</dbReference>
<name>A0AA42CJR7_9HYPH</name>
<organism evidence="10 11">
    <name type="scientific">Lichenifustis flavocetrariae</name>
    <dbReference type="NCBI Taxonomy" id="2949735"/>
    <lineage>
        <taxon>Bacteria</taxon>
        <taxon>Pseudomonadati</taxon>
        <taxon>Pseudomonadota</taxon>
        <taxon>Alphaproteobacteria</taxon>
        <taxon>Hyphomicrobiales</taxon>
        <taxon>Lichenihabitantaceae</taxon>
        <taxon>Lichenifustis</taxon>
    </lineage>
</organism>
<dbReference type="GO" id="GO:0006631">
    <property type="term" value="P:fatty acid metabolic process"/>
    <property type="evidence" value="ECO:0007669"/>
    <property type="project" value="UniProtKB-KW"/>
</dbReference>
<dbReference type="RefSeq" id="WP_282586138.1">
    <property type="nucleotide sequence ID" value="NZ_JAMOIM010000011.1"/>
</dbReference>
<keyword evidence="4" id="KW-0443">Lipid metabolism</keyword>
<keyword evidence="11" id="KW-1185">Reference proteome</keyword>
<dbReference type="InterPro" id="IPR042099">
    <property type="entry name" value="ANL_N_sf"/>
</dbReference>
<dbReference type="Proteomes" id="UP001165667">
    <property type="component" value="Unassembled WGS sequence"/>
</dbReference>
<evidence type="ECO:0000259" key="9">
    <source>
        <dbReference type="Pfam" id="PF13193"/>
    </source>
</evidence>
<dbReference type="FunFam" id="3.30.300.30:FF:000008">
    <property type="entry name" value="2,3-dihydroxybenzoate-AMP ligase"/>
    <property type="match status" value="1"/>
</dbReference>
<feature type="domain" description="AMP-dependent synthetase/ligase" evidence="8">
    <location>
        <begin position="32"/>
        <end position="409"/>
    </location>
</feature>
<reference evidence="10" key="1">
    <citation type="submission" date="2022-05" db="EMBL/GenBank/DDBJ databases">
        <authorList>
            <person name="Pankratov T."/>
        </authorList>
    </citation>
    <scope>NUCLEOTIDE SEQUENCE</scope>
    <source>
        <strain evidence="10">BP6-180914</strain>
    </source>
</reference>